<proteinExistence type="predicted"/>
<feature type="region of interest" description="Disordered" evidence="1">
    <location>
        <begin position="918"/>
        <end position="961"/>
    </location>
</feature>
<dbReference type="InterPro" id="IPR004330">
    <property type="entry name" value="FAR1_DNA_bnd_dom"/>
</dbReference>
<keyword evidence="2" id="KW-1133">Transmembrane helix</keyword>
<keyword evidence="2" id="KW-0812">Transmembrane</keyword>
<organism evidence="4">
    <name type="scientific">Ovatospora brasiliensis</name>
    <dbReference type="NCBI Taxonomy" id="1934393"/>
    <lineage>
        <taxon>Eukaryota</taxon>
        <taxon>Fungi</taxon>
        <taxon>Dikarya</taxon>
        <taxon>Ascomycota</taxon>
        <taxon>Pezizomycotina</taxon>
        <taxon>Sordariomycetes</taxon>
        <taxon>Sordariomycetidae</taxon>
        <taxon>Sordariales</taxon>
        <taxon>Chaetomiaceae</taxon>
        <taxon>Ovatospora</taxon>
    </lineage>
</organism>
<evidence type="ECO:0000259" key="3">
    <source>
        <dbReference type="Pfam" id="PF03101"/>
    </source>
</evidence>
<feature type="transmembrane region" description="Helical" evidence="2">
    <location>
        <begin position="93"/>
        <end position="114"/>
    </location>
</feature>
<reference evidence="4" key="1">
    <citation type="submission" date="2020-08" db="EMBL/GenBank/DDBJ databases">
        <authorList>
            <person name="Zhao P."/>
            <person name="Xia X."/>
        </authorList>
    </citation>
    <scope>NUCLEOTIDE SEQUENCE</scope>
    <source>
        <strain evidence="4">SD-596</strain>
    </source>
</reference>
<sequence length="961" mass="105541">MGLKSDVVSLPTSSDIPSGVTSQNKTQNSTMEIDALQTDPLHRGDQPTNYDDKKSGAFWTEEAVHSPSSDDNGNAADVSPAPSNTAFGWRFELLALAFSVGCILSIVAILLSFQDRPKDEWHGGPLSITGAIAIFSTGANLSAALAIGACISQYKWLHFRKAPHRLADLDVLEEASRGPLGSLLLLIKRPCGLASIGAVVTLLALGFDTFIQQLVDFEPRDVPQDDGKALLGLAHAYDSGARALTHVDFSRVLNVAPSTMDLSMQGAVFRGLYNLGPPPVFNCTASRCQWSDTYYSLGFTSTCADVTEATIRLHPNAAGTWNETSIPPVGDMFLTTPGGVRLNAPFSRTSWQTVVSVNATRLTDDTSVPRTVDGIRLMSPEIARIGVFRAPVDTRDFFFTTDNMTIFECDLALAAYRYSNLSSFGQNLTVGHSESIPLDPGVVTERQTVNDTAHITFNPNGLPPMTVSGPDIAALQLLFSSGRFSGSIYEGLNGIPDQGPGDVFRSGDIAQTMRGMVESMTDQLRSTYNITAYGQSLNSIVFVEVSWAWLTLPLVVQFVAIAFTATLIIKSARVAGLPLWKSSAVALLTYDVRFQNDEDNVGRLGTGIRSTKELEILAGSWKARLDLLGGKRPVTSLSVCLSGTMLPPLQQVQQTQPQMQQVQQPIQQQQPHQYQHFQPPQQQQQQQSQQQPQPQQPQQPQHHQQQQQQQQQGEQQRPNFQMALLPPPQDRLYPAFDVLLADVKSFAKTQGYAVVIVSSLNRDTEGQYRRYNLCCAKGGKSYASHSKGIRNTRSAKTGCPMRMKAVQEKAWPYNDKWHVVVQCAEHNHEPFTGGPGANAPAQFRKIEADGMRWLMIMHREAQLNLRQLTIGIRISFGDKYQYVKKSDVRNMLAKIKREEDRKQAAALAAQGLPADAPYTLIPQAHLPPPPTPQPVERMPQLPPDMQVPDPDLESDDDGDEI</sequence>
<feature type="compositionally biased region" description="Basic and acidic residues" evidence="1">
    <location>
        <begin position="40"/>
        <end position="54"/>
    </location>
</feature>
<protein>
    <recommendedName>
        <fullName evidence="3">FAR1 domain-containing protein</fullName>
    </recommendedName>
</protein>
<keyword evidence="2" id="KW-0472">Membrane</keyword>
<dbReference type="EMBL" id="MT901700">
    <property type="protein sequence ID" value="QPI71225.1"/>
    <property type="molecule type" value="Genomic_DNA"/>
</dbReference>
<feature type="transmembrane region" description="Helical" evidence="2">
    <location>
        <begin position="126"/>
        <end position="151"/>
    </location>
</feature>
<feature type="region of interest" description="Disordered" evidence="1">
    <location>
        <begin position="651"/>
        <end position="717"/>
    </location>
</feature>
<accession>A0A8K1E101</accession>
<feature type="compositionally biased region" description="Polar residues" evidence="1">
    <location>
        <begin position="10"/>
        <end position="31"/>
    </location>
</feature>
<dbReference type="InterPro" id="IPR021514">
    <property type="entry name" value="DUF3176"/>
</dbReference>
<dbReference type="PANTHER" id="PTHR35394:SF5">
    <property type="entry name" value="DUF3176 DOMAIN-CONTAINING PROTEIN"/>
    <property type="match status" value="1"/>
</dbReference>
<evidence type="ECO:0000256" key="2">
    <source>
        <dbReference type="SAM" id="Phobius"/>
    </source>
</evidence>
<dbReference type="Pfam" id="PF11374">
    <property type="entry name" value="DUF3176"/>
    <property type="match status" value="1"/>
</dbReference>
<feature type="transmembrane region" description="Helical" evidence="2">
    <location>
        <begin position="191"/>
        <end position="211"/>
    </location>
</feature>
<dbReference type="AlphaFoldDB" id="A0A8K1E101"/>
<feature type="domain" description="FAR1" evidence="3">
    <location>
        <begin position="744"/>
        <end position="829"/>
    </location>
</feature>
<evidence type="ECO:0000256" key="1">
    <source>
        <dbReference type="SAM" id="MobiDB-lite"/>
    </source>
</evidence>
<evidence type="ECO:0000313" key="4">
    <source>
        <dbReference type="EMBL" id="QPI71225.1"/>
    </source>
</evidence>
<feature type="region of interest" description="Disordered" evidence="1">
    <location>
        <begin position="1"/>
        <end position="54"/>
    </location>
</feature>
<name>A0A8K1E101_9PEZI</name>
<dbReference type="Pfam" id="PF03101">
    <property type="entry name" value="FAR1"/>
    <property type="match status" value="1"/>
</dbReference>
<dbReference type="PANTHER" id="PTHR35394">
    <property type="entry name" value="DUF3176 DOMAIN-CONTAINING PROTEIN"/>
    <property type="match status" value="1"/>
</dbReference>
<feature type="compositionally biased region" description="Acidic residues" evidence="1">
    <location>
        <begin position="950"/>
        <end position="961"/>
    </location>
</feature>